<accession>A0A9X1K053</accession>
<evidence type="ECO:0000256" key="4">
    <source>
        <dbReference type="ARBA" id="ARBA00022692"/>
    </source>
</evidence>
<keyword evidence="4" id="KW-0812">Transmembrane</keyword>
<dbReference type="GO" id="GO:0015483">
    <property type="term" value="F:long-chain fatty acid transporting porin activity"/>
    <property type="evidence" value="ECO:0007669"/>
    <property type="project" value="TreeGrafter"/>
</dbReference>
<comment type="similarity">
    <text evidence="2">Belongs to the OmpP1/FadL family.</text>
</comment>
<evidence type="ECO:0000256" key="7">
    <source>
        <dbReference type="ARBA" id="ARBA00023237"/>
    </source>
</evidence>
<feature type="chain" id="PRO_5040832717" evidence="8">
    <location>
        <begin position="20"/>
        <end position="505"/>
    </location>
</feature>
<evidence type="ECO:0000256" key="1">
    <source>
        <dbReference type="ARBA" id="ARBA00004571"/>
    </source>
</evidence>
<evidence type="ECO:0000313" key="10">
    <source>
        <dbReference type="Proteomes" id="UP001138686"/>
    </source>
</evidence>
<keyword evidence="3" id="KW-1134">Transmembrane beta strand</keyword>
<evidence type="ECO:0000256" key="5">
    <source>
        <dbReference type="ARBA" id="ARBA00022729"/>
    </source>
</evidence>
<dbReference type="RefSeq" id="WP_219053664.1">
    <property type="nucleotide sequence ID" value="NZ_JAHWDP010000010.1"/>
</dbReference>
<evidence type="ECO:0000256" key="2">
    <source>
        <dbReference type="ARBA" id="ARBA00008163"/>
    </source>
</evidence>
<dbReference type="Proteomes" id="UP001138686">
    <property type="component" value="Unassembled WGS sequence"/>
</dbReference>
<dbReference type="GO" id="GO:0009279">
    <property type="term" value="C:cell outer membrane"/>
    <property type="evidence" value="ECO:0007669"/>
    <property type="project" value="UniProtKB-SubCell"/>
</dbReference>
<comment type="subcellular location">
    <subcellularLocation>
        <location evidence="1">Cell outer membrane</location>
        <topology evidence="1">Multi-pass membrane protein</topology>
    </subcellularLocation>
</comment>
<evidence type="ECO:0000256" key="3">
    <source>
        <dbReference type="ARBA" id="ARBA00022452"/>
    </source>
</evidence>
<gene>
    <name evidence="9" type="ORF">KXJ69_13560</name>
</gene>
<dbReference type="InterPro" id="IPR005017">
    <property type="entry name" value="OMPP1/FadL/TodX"/>
</dbReference>
<organism evidence="9 10">
    <name type="scientific">Halomarinibacterium sedimenti</name>
    <dbReference type="NCBI Taxonomy" id="2857106"/>
    <lineage>
        <taxon>Bacteria</taxon>
        <taxon>Pseudomonadati</taxon>
        <taxon>Bacteroidota</taxon>
        <taxon>Flavobacteriia</taxon>
        <taxon>Flavobacteriales</taxon>
        <taxon>Flavobacteriaceae</taxon>
        <taxon>Halomarinibacterium</taxon>
    </lineage>
</organism>
<keyword evidence="6" id="KW-0472">Membrane</keyword>
<evidence type="ECO:0000256" key="8">
    <source>
        <dbReference type="SAM" id="SignalP"/>
    </source>
</evidence>
<sequence length="505" mass="56128">MKRKIFLLIGIVSFSILNAQNTVDALRYSSENIQGTARFNSLSGAFGALGGDLSALDINPAGSSVFLENTMALTFSVFNKSNSNSYFNSTVKNEYSDFDIANLGAVFVFDNSDESSNWKKFSLGINFNTHNNYDNEVFVSGNSPRSVGNFFLDQAQGIPLDLLELRSGESISDLYAFLGETEGTIAQNAFLGYQAYIFDPVENDPSNTAYTSNFGSGVYSQDYALLTRGYVGKYSFNISTQYKDDYYFGINFNAHTIDYRQSTFLFEGNNNSNSFIKTIDFENNLSVLGNGFSMQAGAIAKVNENIRVGLTYDTPTWFTISEETTQFIETSFEDDDNSFTTTLSPNIINVFNDYKLSSPGKISASAAYIFGKKGLLSLDYSYKDYSSIKFKPTSDVHFQTLNNVINNTLKGASTVKLGGEYRIQWVSLRGGLQFSESPYQDKNILGDRKGYSLGLGFNFGNYNLDFAFVRTEQKSEEQLFNSGLSTPYSSNVNENIFIFTLGIEL</sequence>
<evidence type="ECO:0000256" key="6">
    <source>
        <dbReference type="ARBA" id="ARBA00023136"/>
    </source>
</evidence>
<feature type="signal peptide" evidence="8">
    <location>
        <begin position="1"/>
        <end position="19"/>
    </location>
</feature>
<dbReference type="AlphaFoldDB" id="A0A9X1K053"/>
<evidence type="ECO:0000313" key="9">
    <source>
        <dbReference type="EMBL" id="MBW2939137.1"/>
    </source>
</evidence>
<comment type="caution">
    <text evidence="9">The sequence shown here is derived from an EMBL/GenBank/DDBJ whole genome shotgun (WGS) entry which is preliminary data.</text>
</comment>
<keyword evidence="7" id="KW-0998">Cell outer membrane</keyword>
<protein>
    <submittedName>
        <fullName evidence="9">Transporter</fullName>
    </submittedName>
</protein>
<dbReference type="EMBL" id="JAHWDP010000010">
    <property type="protein sequence ID" value="MBW2939137.1"/>
    <property type="molecule type" value="Genomic_DNA"/>
</dbReference>
<keyword evidence="10" id="KW-1185">Reference proteome</keyword>
<dbReference type="PANTHER" id="PTHR35093">
    <property type="entry name" value="OUTER MEMBRANE PROTEIN NMB0088-RELATED"/>
    <property type="match status" value="1"/>
</dbReference>
<keyword evidence="5 8" id="KW-0732">Signal</keyword>
<dbReference type="PANTHER" id="PTHR35093:SF8">
    <property type="entry name" value="OUTER MEMBRANE PROTEIN NMB0088-RELATED"/>
    <property type="match status" value="1"/>
</dbReference>
<name>A0A9X1K053_9FLAO</name>
<proteinExistence type="inferred from homology"/>
<reference evidence="9" key="1">
    <citation type="submission" date="2021-07" db="EMBL/GenBank/DDBJ databases">
        <title>Aureisphaera sp. CAU 1614 isolated from sea sediment.</title>
        <authorList>
            <person name="Kim W."/>
        </authorList>
    </citation>
    <scope>NUCLEOTIDE SEQUENCE</scope>
    <source>
        <strain evidence="9">CAU 1614</strain>
    </source>
</reference>